<keyword evidence="3" id="KW-1185">Reference proteome</keyword>
<organism evidence="2 3">
    <name type="scientific">Streptomyces uncialis</name>
    <dbReference type="NCBI Taxonomy" id="1048205"/>
    <lineage>
        <taxon>Bacteria</taxon>
        <taxon>Bacillati</taxon>
        <taxon>Actinomycetota</taxon>
        <taxon>Actinomycetes</taxon>
        <taxon>Kitasatosporales</taxon>
        <taxon>Streptomycetaceae</taxon>
        <taxon>Streptomyces</taxon>
    </lineage>
</organism>
<evidence type="ECO:0000256" key="1">
    <source>
        <dbReference type="SAM" id="MobiDB-lite"/>
    </source>
</evidence>
<dbReference type="AlphaFoldDB" id="A0A1Q4VAG7"/>
<dbReference type="NCBIfam" id="NF038083">
    <property type="entry name" value="CU044_5270_fam"/>
    <property type="match status" value="1"/>
</dbReference>
<sequence length="334" mass="35615">MNRERQERVEIEEASEVLPAVSFPELDPERVRVRRHHLLNEIGRPSGRRGVTAVLRPGRPMAVAWATFTAAGATAAALTFGLSGAQSRPDVPPASAASVRLLEKAALAADARPLPKAPPQGYTYVRTIGHSTALSENQDGRMDRERTSQNLEQWTSVDGSGRTLERKGGEDTLIPESPGKGSLNAPTFEFLAGLPTDSRALLDMIREDAERNHGSGSGSTTGPDQQAFVTIGDLLRGSAAPPDTVAALYRAAALIPGVFTVPEAVDAAGRTGVAVARNHDGERTEWIFDRSTMRLLGERTVLLEDNAWGEAGDTVTSIAVMKTGVVDKAGHTLQ</sequence>
<comment type="caution">
    <text evidence="2">The sequence shown here is derived from an EMBL/GenBank/DDBJ whole genome shotgun (WGS) entry which is preliminary data.</text>
</comment>
<gene>
    <name evidence="2" type="ORF">AB852_11505</name>
</gene>
<proteinExistence type="predicted"/>
<evidence type="ECO:0008006" key="4">
    <source>
        <dbReference type="Google" id="ProtNLM"/>
    </source>
</evidence>
<dbReference type="EMBL" id="LFBV01000002">
    <property type="protein sequence ID" value="OKH94803.1"/>
    <property type="molecule type" value="Genomic_DNA"/>
</dbReference>
<name>A0A1Q4VAG7_9ACTN</name>
<dbReference type="Proteomes" id="UP000186455">
    <property type="component" value="Unassembled WGS sequence"/>
</dbReference>
<dbReference type="InterPro" id="IPR047789">
    <property type="entry name" value="CU044_5270-like"/>
</dbReference>
<feature type="region of interest" description="Disordered" evidence="1">
    <location>
        <begin position="157"/>
        <end position="186"/>
    </location>
</feature>
<dbReference type="RefSeq" id="WP_073786773.1">
    <property type="nucleotide sequence ID" value="NZ_LFBV01000002.1"/>
</dbReference>
<evidence type="ECO:0000313" key="2">
    <source>
        <dbReference type="EMBL" id="OKH94803.1"/>
    </source>
</evidence>
<evidence type="ECO:0000313" key="3">
    <source>
        <dbReference type="Proteomes" id="UP000186455"/>
    </source>
</evidence>
<protein>
    <recommendedName>
        <fullName evidence="4">CU044_5270 family protein</fullName>
    </recommendedName>
</protein>
<dbReference type="STRING" id="1048205.AB852_11505"/>
<reference evidence="2 3" key="1">
    <citation type="submission" date="2015-06" db="EMBL/GenBank/DDBJ databases">
        <title>Cloning and characterization of the uncialamcin biosynthetic gene cluster.</title>
        <authorList>
            <person name="Yan X."/>
            <person name="Huang T."/>
            <person name="Ge H."/>
            <person name="Shen B."/>
        </authorList>
    </citation>
    <scope>NUCLEOTIDE SEQUENCE [LARGE SCALE GENOMIC DNA]</scope>
    <source>
        <strain evidence="2 3">DCA2648</strain>
    </source>
</reference>
<accession>A0A1Q4VAG7</accession>